<evidence type="ECO:0000313" key="2">
    <source>
        <dbReference type="Proteomes" id="UP001595843"/>
    </source>
</evidence>
<evidence type="ECO:0000313" key="1">
    <source>
        <dbReference type="EMBL" id="MFC4077674.1"/>
    </source>
</evidence>
<proteinExistence type="predicted"/>
<dbReference type="Proteomes" id="UP001595843">
    <property type="component" value="Unassembled WGS sequence"/>
</dbReference>
<accession>A0ABV8JGG2</accession>
<protein>
    <recommendedName>
        <fullName evidence="3">ComN-like post-transcriptional regulator</fullName>
    </recommendedName>
</protein>
<evidence type="ECO:0008006" key="3">
    <source>
        <dbReference type="Google" id="ProtNLM"/>
    </source>
</evidence>
<dbReference type="RefSeq" id="WP_380705479.1">
    <property type="nucleotide sequence ID" value="NZ_JBHSAP010000015.1"/>
</dbReference>
<keyword evidence="2" id="KW-1185">Reference proteome</keyword>
<sequence>MDATWRAHTEREVILVYKGRNLEELTAVPLSDWEMDELAYHHDAMAQMSPLMNAQGISLHHQLIEEIERRGGLHGKV</sequence>
<comment type="caution">
    <text evidence="1">The sequence shown here is derived from an EMBL/GenBank/DDBJ whole genome shotgun (WGS) entry which is preliminary data.</text>
</comment>
<dbReference type="EMBL" id="JBHSAP010000015">
    <property type="protein sequence ID" value="MFC4077674.1"/>
    <property type="molecule type" value="Genomic_DNA"/>
</dbReference>
<gene>
    <name evidence="1" type="ORF">ACFOUO_12780</name>
</gene>
<name>A0ABV8JGG2_9BACL</name>
<organism evidence="1 2">
    <name type="scientific">Salinithrix halophila</name>
    <dbReference type="NCBI Taxonomy" id="1485204"/>
    <lineage>
        <taxon>Bacteria</taxon>
        <taxon>Bacillati</taxon>
        <taxon>Bacillota</taxon>
        <taxon>Bacilli</taxon>
        <taxon>Bacillales</taxon>
        <taxon>Thermoactinomycetaceae</taxon>
        <taxon>Salinithrix</taxon>
    </lineage>
</organism>
<reference evidence="2" key="1">
    <citation type="journal article" date="2019" name="Int. J. Syst. Evol. Microbiol.">
        <title>The Global Catalogue of Microorganisms (GCM) 10K type strain sequencing project: providing services to taxonomists for standard genome sequencing and annotation.</title>
        <authorList>
            <consortium name="The Broad Institute Genomics Platform"/>
            <consortium name="The Broad Institute Genome Sequencing Center for Infectious Disease"/>
            <person name="Wu L."/>
            <person name="Ma J."/>
        </authorList>
    </citation>
    <scope>NUCLEOTIDE SEQUENCE [LARGE SCALE GENOMIC DNA]</scope>
    <source>
        <strain evidence="2">IBRC-M 10813</strain>
    </source>
</reference>